<organism evidence="2 3">
    <name type="scientific">Hymenobacter glacieicola</name>
    <dbReference type="NCBI Taxonomy" id="1562124"/>
    <lineage>
        <taxon>Bacteria</taxon>
        <taxon>Pseudomonadati</taxon>
        <taxon>Bacteroidota</taxon>
        <taxon>Cytophagia</taxon>
        <taxon>Cytophagales</taxon>
        <taxon>Hymenobacteraceae</taxon>
        <taxon>Hymenobacter</taxon>
    </lineage>
</organism>
<sequence>MRLLLGLALLLGSFSPALAQFNKKEAATQLAKADQVDATNFAAVKDRIMVRVYPQQAFAKIGTANNVVRIDAEGTYTVLVLDMGTVFKGLDRATFTTWGISENEAFALGHHNVGKQQVEVSSRPIGDSLSIGLYLNDDYAAAYLLNTEQNGKAYIGKYGAVVCLPARGIGVIYQMNDPVSFVKMMQRTQELMQKFFSTQPGSISPDFYWYYQGRFTKINTLTTAQGQFTVIAPAGLAELAASQK</sequence>
<dbReference type="EMBL" id="BMGS01000005">
    <property type="protein sequence ID" value="GGG46798.1"/>
    <property type="molecule type" value="Genomic_DNA"/>
</dbReference>
<accession>A0ABQ1WYQ5</accession>
<evidence type="ECO:0000256" key="1">
    <source>
        <dbReference type="SAM" id="SignalP"/>
    </source>
</evidence>
<keyword evidence="3" id="KW-1185">Reference proteome</keyword>
<reference evidence="3" key="1">
    <citation type="journal article" date="2019" name="Int. J. Syst. Evol. Microbiol.">
        <title>The Global Catalogue of Microorganisms (GCM) 10K type strain sequencing project: providing services to taxonomists for standard genome sequencing and annotation.</title>
        <authorList>
            <consortium name="The Broad Institute Genomics Platform"/>
            <consortium name="The Broad Institute Genome Sequencing Center for Infectious Disease"/>
            <person name="Wu L."/>
            <person name="Ma J."/>
        </authorList>
    </citation>
    <scope>NUCLEOTIDE SEQUENCE [LARGE SCALE GENOMIC DNA]</scope>
    <source>
        <strain evidence="3">CGMCC 1.12990</strain>
    </source>
</reference>
<keyword evidence="1" id="KW-0732">Signal</keyword>
<dbReference type="RefSeq" id="WP_188558051.1">
    <property type="nucleotide sequence ID" value="NZ_BMGS01000005.1"/>
</dbReference>
<gene>
    <name evidence="2" type="ORF">GCM10011378_23760</name>
</gene>
<protein>
    <submittedName>
        <fullName evidence="2">Uncharacterized protein</fullName>
    </submittedName>
</protein>
<feature type="chain" id="PRO_5045906022" evidence="1">
    <location>
        <begin position="20"/>
        <end position="244"/>
    </location>
</feature>
<proteinExistence type="predicted"/>
<feature type="signal peptide" evidence="1">
    <location>
        <begin position="1"/>
        <end position="19"/>
    </location>
</feature>
<name>A0ABQ1WYQ5_9BACT</name>
<evidence type="ECO:0000313" key="2">
    <source>
        <dbReference type="EMBL" id="GGG46798.1"/>
    </source>
</evidence>
<evidence type="ECO:0000313" key="3">
    <source>
        <dbReference type="Proteomes" id="UP000601361"/>
    </source>
</evidence>
<comment type="caution">
    <text evidence="2">The sequence shown here is derived from an EMBL/GenBank/DDBJ whole genome shotgun (WGS) entry which is preliminary data.</text>
</comment>
<dbReference type="Proteomes" id="UP000601361">
    <property type="component" value="Unassembled WGS sequence"/>
</dbReference>